<proteinExistence type="predicted"/>
<accession>A0AC60QUE0</accession>
<comment type="caution">
    <text evidence="1">The sequence shown here is derived from an EMBL/GenBank/DDBJ whole genome shotgun (WGS) entry which is preliminary data.</text>
</comment>
<dbReference type="EMBL" id="JABSTQ010003696">
    <property type="protein sequence ID" value="KAG0443234.1"/>
    <property type="molecule type" value="Genomic_DNA"/>
</dbReference>
<evidence type="ECO:0000313" key="1">
    <source>
        <dbReference type="EMBL" id="KAG0443234.1"/>
    </source>
</evidence>
<sequence length="436" mass="48287">MDHPAWKIVAAIVLLSALVIQREGLITIGCTDEVKGRIRILEEGFDKTRTSVCDPNLLKIGAPMTPTRVTPFGAKGAATERAHWLARVDEASTGRCASVSTTAHPTLVRVRQRAVNPERQRLFSVLSGFMSSVEVEVIYCDFEAAVIVVCRRHFYQAKVQESSSHLCQSVYRKLCKSGMQARYCEDEEFAVQSNDDSCLLNPWSFLRCLKDEQALQELKMAQLDAGQRPPHLAQKYKDVNERLYRALEEHFTGSPPCMYSRVEALDRYPRVRPHKWRPPLFHGPPDLLAGGRVIGQTLLPGKEGWGGGGAEKGRGGGNCLALTDSLEKGGTGAAVRALRRTAGTAATRLLEWNECYNHEVFEQCLDASNHQIKEPEDSGKLSREDVECRMIRNQMGCMPSAATGCPPSTRLALEAMRNYGSTWLDIEDCPRPGGGN</sequence>
<gene>
    <name evidence="1" type="ORF">HPB47_015146</name>
</gene>
<name>A0AC60QUE0_IXOPE</name>
<organism evidence="1 2">
    <name type="scientific">Ixodes persulcatus</name>
    <name type="common">Taiga tick</name>
    <dbReference type="NCBI Taxonomy" id="34615"/>
    <lineage>
        <taxon>Eukaryota</taxon>
        <taxon>Metazoa</taxon>
        <taxon>Ecdysozoa</taxon>
        <taxon>Arthropoda</taxon>
        <taxon>Chelicerata</taxon>
        <taxon>Arachnida</taxon>
        <taxon>Acari</taxon>
        <taxon>Parasitiformes</taxon>
        <taxon>Ixodida</taxon>
        <taxon>Ixodoidea</taxon>
        <taxon>Ixodidae</taxon>
        <taxon>Ixodinae</taxon>
        <taxon>Ixodes</taxon>
    </lineage>
</organism>
<protein>
    <submittedName>
        <fullName evidence="1">Uncharacterized protein</fullName>
    </submittedName>
</protein>
<keyword evidence="2" id="KW-1185">Reference proteome</keyword>
<dbReference type="Proteomes" id="UP000805193">
    <property type="component" value="Unassembled WGS sequence"/>
</dbReference>
<evidence type="ECO:0000313" key="2">
    <source>
        <dbReference type="Proteomes" id="UP000805193"/>
    </source>
</evidence>
<reference evidence="1 2" key="1">
    <citation type="journal article" date="2020" name="Cell">
        <title>Large-Scale Comparative Analyses of Tick Genomes Elucidate Their Genetic Diversity and Vector Capacities.</title>
        <authorList>
            <consortium name="Tick Genome and Microbiome Consortium (TIGMIC)"/>
            <person name="Jia N."/>
            <person name="Wang J."/>
            <person name="Shi W."/>
            <person name="Du L."/>
            <person name="Sun Y."/>
            <person name="Zhan W."/>
            <person name="Jiang J.F."/>
            <person name="Wang Q."/>
            <person name="Zhang B."/>
            <person name="Ji P."/>
            <person name="Bell-Sakyi L."/>
            <person name="Cui X.M."/>
            <person name="Yuan T.T."/>
            <person name="Jiang B.G."/>
            <person name="Yang W.F."/>
            <person name="Lam T.T."/>
            <person name="Chang Q.C."/>
            <person name="Ding S.J."/>
            <person name="Wang X.J."/>
            <person name="Zhu J.G."/>
            <person name="Ruan X.D."/>
            <person name="Zhao L."/>
            <person name="Wei J.T."/>
            <person name="Ye R.Z."/>
            <person name="Que T.C."/>
            <person name="Du C.H."/>
            <person name="Zhou Y.H."/>
            <person name="Cheng J.X."/>
            <person name="Dai P.F."/>
            <person name="Guo W.B."/>
            <person name="Han X.H."/>
            <person name="Huang E.J."/>
            <person name="Li L.F."/>
            <person name="Wei W."/>
            <person name="Gao Y.C."/>
            <person name="Liu J.Z."/>
            <person name="Shao H.Z."/>
            <person name="Wang X."/>
            <person name="Wang C.C."/>
            <person name="Yang T.C."/>
            <person name="Huo Q.B."/>
            <person name="Li W."/>
            <person name="Chen H.Y."/>
            <person name="Chen S.E."/>
            <person name="Zhou L.G."/>
            <person name="Ni X.B."/>
            <person name="Tian J.H."/>
            <person name="Sheng Y."/>
            <person name="Liu T."/>
            <person name="Pan Y.S."/>
            <person name="Xia L.Y."/>
            <person name="Li J."/>
            <person name="Zhao F."/>
            <person name="Cao W.C."/>
        </authorList>
    </citation>
    <scope>NUCLEOTIDE SEQUENCE [LARGE SCALE GENOMIC DNA]</scope>
    <source>
        <strain evidence="1">Iper-2018</strain>
    </source>
</reference>